<comment type="similarity">
    <text evidence="2 8">Belongs to the glycosyl hydrolase 28 family.</text>
</comment>
<evidence type="ECO:0000256" key="8">
    <source>
        <dbReference type="RuleBase" id="RU361169"/>
    </source>
</evidence>
<keyword evidence="11" id="KW-1185">Reference proteome</keyword>
<reference evidence="10" key="1">
    <citation type="submission" date="2020-03" db="EMBL/GenBank/DDBJ databases">
        <title>A high-quality chromosome-level genome assembly of a woody plant with both climbing and erect habits, Rhamnella rubrinervis.</title>
        <authorList>
            <person name="Lu Z."/>
            <person name="Yang Y."/>
            <person name="Zhu X."/>
            <person name="Sun Y."/>
        </authorList>
    </citation>
    <scope>NUCLEOTIDE SEQUENCE</scope>
    <source>
        <strain evidence="10">BYM</strain>
        <tissue evidence="10">Leaf</tissue>
    </source>
</reference>
<dbReference type="InterPro" id="IPR000743">
    <property type="entry name" value="Glyco_hydro_28"/>
</dbReference>
<keyword evidence="7" id="KW-0961">Cell wall biogenesis/degradation</keyword>
<dbReference type="FunFam" id="2.160.20.10:FF:000004">
    <property type="entry name" value="Pectin lyase-like superfamily protein"/>
    <property type="match status" value="1"/>
</dbReference>
<evidence type="ECO:0000313" key="11">
    <source>
        <dbReference type="Proteomes" id="UP000796880"/>
    </source>
</evidence>
<evidence type="ECO:0000256" key="9">
    <source>
        <dbReference type="SAM" id="Coils"/>
    </source>
</evidence>
<evidence type="ECO:0000256" key="4">
    <source>
        <dbReference type="ARBA" id="ARBA00022525"/>
    </source>
</evidence>
<proteinExistence type="inferred from homology"/>
<dbReference type="Gene3D" id="2.160.20.10">
    <property type="entry name" value="Single-stranded right-handed beta-helix, Pectin lyase-like"/>
    <property type="match status" value="1"/>
</dbReference>
<evidence type="ECO:0000313" key="10">
    <source>
        <dbReference type="EMBL" id="KAF3434896.1"/>
    </source>
</evidence>
<comment type="subcellular location">
    <subcellularLocation>
        <location evidence="1">Secreted</location>
        <location evidence="1">Cell wall</location>
    </subcellularLocation>
</comment>
<evidence type="ECO:0000256" key="1">
    <source>
        <dbReference type="ARBA" id="ARBA00004191"/>
    </source>
</evidence>
<feature type="coiled-coil region" evidence="9">
    <location>
        <begin position="56"/>
        <end position="83"/>
    </location>
</feature>
<dbReference type="InterPro" id="IPR012334">
    <property type="entry name" value="Pectin_lyas_fold"/>
</dbReference>
<gene>
    <name evidence="10" type="ORF">FNV43_RR21983</name>
</gene>
<accession>A0A8K0DUA1</accession>
<evidence type="ECO:0000256" key="6">
    <source>
        <dbReference type="ARBA" id="ARBA00023295"/>
    </source>
</evidence>
<evidence type="ECO:0000256" key="2">
    <source>
        <dbReference type="ARBA" id="ARBA00008834"/>
    </source>
</evidence>
<keyword evidence="5 8" id="KW-0378">Hydrolase</keyword>
<dbReference type="OrthoDB" id="187139at2759"/>
<dbReference type="GO" id="GO:0004650">
    <property type="term" value="F:polygalacturonase activity"/>
    <property type="evidence" value="ECO:0007669"/>
    <property type="project" value="InterPro"/>
</dbReference>
<evidence type="ECO:0008006" key="12">
    <source>
        <dbReference type="Google" id="ProtNLM"/>
    </source>
</evidence>
<dbReference type="AlphaFoldDB" id="A0A8K0DUA1"/>
<dbReference type="GO" id="GO:0005975">
    <property type="term" value="P:carbohydrate metabolic process"/>
    <property type="evidence" value="ECO:0007669"/>
    <property type="project" value="InterPro"/>
</dbReference>
<evidence type="ECO:0000256" key="3">
    <source>
        <dbReference type="ARBA" id="ARBA00022512"/>
    </source>
</evidence>
<comment type="caution">
    <text evidence="10">The sequence shown here is derived from an EMBL/GenBank/DDBJ whole genome shotgun (WGS) entry which is preliminary data.</text>
</comment>
<dbReference type="Pfam" id="PF00295">
    <property type="entry name" value="Glyco_hydro_28"/>
    <property type="match status" value="1"/>
</dbReference>
<keyword evidence="4" id="KW-0964">Secreted</keyword>
<dbReference type="GO" id="GO:0071555">
    <property type="term" value="P:cell wall organization"/>
    <property type="evidence" value="ECO:0007669"/>
    <property type="project" value="UniProtKB-KW"/>
</dbReference>
<evidence type="ECO:0000256" key="7">
    <source>
        <dbReference type="ARBA" id="ARBA00023316"/>
    </source>
</evidence>
<dbReference type="PANTHER" id="PTHR31375">
    <property type="match status" value="1"/>
</dbReference>
<evidence type="ECO:0000256" key="5">
    <source>
        <dbReference type="ARBA" id="ARBA00022801"/>
    </source>
</evidence>
<keyword evidence="6 8" id="KW-0326">Glycosidase</keyword>
<protein>
    <recommendedName>
        <fullName evidence="12">Exopolygalacturonase</fullName>
    </recommendedName>
</protein>
<organism evidence="10 11">
    <name type="scientific">Rhamnella rubrinervis</name>
    <dbReference type="NCBI Taxonomy" id="2594499"/>
    <lineage>
        <taxon>Eukaryota</taxon>
        <taxon>Viridiplantae</taxon>
        <taxon>Streptophyta</taxon>
        <taxon>Embryophyta</taxon>
        <taxon>Tracheophyta</taxon>
        <taxon>Spermatophyta</taxon>
        <taxon>Magnoliopsida</taxon>
        <taxon>eudicotyledons</taxon>
        <taxon>Gunneridae</taxon>
        <taxon>Pentapetalae</taxon>
        <taxon>rosids</taxon>
        <taxon>fabids</taxon>
        <taxon>Rosales</taxon>
        <taxon>Rhamnaceae</taxon>
        <taxon>rhamnoid group</taxon>
        <taxon>Rhamneae</taxon>
        <taxon>Rhamnella</taxon>
    </lineage>
</organism>
<dbReference type="Proteomes" id="UP000796880">
    <property type="component" value="Unassembled WGS sequence"/>
</dbReference>
<keyword evidence="9" id="KW-0175">Coiled coil</keyword>
<sequence length="522" mass="57342">MSLRIKAVVDKFVQELKEALDADIQDRIMKEREMQSYIQEREREVAEREAAWKAELSRREAEIARQEARLKMEKENLEKEKSVLMGTASTQDNQDGALEITKGNMSFEFSVKLLLSLSIFCLEDVFGRGRGLLGTTAFCVESTKLQGRRNLLHDKAKSCGRFNVKTFGAVADDRTDNSNAFRAAWKKACNSTGRVNLVIPNGTYLLGPVKFAGPCPKVSYLTVRMKGYLKATTDLFKYGFSSGWIEFGWMEGLTLTGGGTFDGQGAHAWPYNNCITDSNCKLLPTNLKFVAMNKTVVRGITSVNSKLFHIALVGCHNFKGSKIKISAPAKSPNTDGIHIERSSSVYFSRSHIGTGDDCVSIGQGNSQVTIKASVVDLVMASEDVSGLVVRDCIMTGTMNGIRIKTCPNSPGRSAATNMTFENIVMRNVTNPIIIDQSYCPFTSCTSMAPSKVKLSDIYFKNIRGTSSSEVAVALECSKGTPCQNINLEDVHLDFSSGDKRATSMCRNVRAKFTGTQIPPPCS</sequence>
<dbReference type="InterPro" id="IPR011050">
    <property type="entry name" value="Pectin_lyase_fold/virulence"/>
</dbReference>
<dbReference type="EMBL" id="VOIH02000010">
    <property type="protein sequence ID" value="KAF3434896.1"/>
    <property type="molecule type" value="Genomic_DNA"/>
</dbReference>
<keyword evidence="3" id="KW-0134">Cell wall</keyword>
<dbReference type="SUPFAM" id="SSF51126">
    <property type="entry name" value="Pectin lyase-like"/>
    <property type="match status" value="1"/>
</dbReference>
<name>A0A8K0DUA1_9ROSA</name>